<dbReference type="Proteomes" id="UP000249204">
    <property type="component" value="Unassembled WGS sequence"/>
</dbReference>
<protein>
    <submittedName>
        <fullName evidence="1">Uncharacterized protein</fullName>
    </submittedName>
</protein>
<reference evidence="1 2" key="1">
    <citation type="submission" date="2018-06" db="EMBL/GenBank/DDBJ databases">
        <title>Isolation of heavy metals resistant Paenibacillus silvae NC2 from Gold-Copper mine in ZiJin, China.</title>
        <authorList>
            <person name="Xu J."/>
            <person name="Mazhar H.S."/>
            <person name="Rensing C."/>
        </authorList>
    </citation>
    <scope>NUCLEOTIDE SEQUENCE [LARGE SCALE GENOMIC DNA]</scope>
    <source>
        <strain evidence="1 2">NC2</strain>
    </source>
</reference>
<comment type="caution">
    <text evidence="1">The sequence shown here is derived from an EMBL/GenBank/DDBJ whole genome shotgun (WGS) entry which is preliminary data.</text>
</comment>
<organism evidence="1 2">
    <name type="scientific">Paenibacillus silvae</name>
    <dbReference type="NCBI Taxonomy" id="1325358"/>
    <lineage>
        <taxon>Bacteria</taxon>
        <taxon>Bacillati</taxon>
        <taxon>Bacillota</taxon>
        <taxon>Bacilli</taxon>
        <taxon>Bacillales</taxon>
        <taxon>Paenibacillaceae</taxon>
        <taxon>Paenibacillus</taxon>
    </lineage>
</organism>
<proteinExistence type="predicted"/>
<dbReference type="AlphaFoldDB" id="A0A2W6QC04"/>
<dbReference type="RefSeq" id="WP_111271163.1">
    <property type="nucleotide sequence ID" value="NZ_QKWW01000044.1"/>
</dbReference>
<evidence type="ECO:0000313" key="2">
    <source>
        <dbReference type="Proteomes" id="UP000249204"/>
    </source>
</evidence>
<accession>A0A2W6QC04</accession>
<dbReference type="EMBL" id="QKWW01000044">
    <property type="protein sequence ID" value="PZT54743.1"/>
    <property type="molecule type" value="Genomic_DNA"/>
</dbReference>
<evidence type="ECO:0000313" key="1">
    <source>
        <dbReference type="EMBL" id="PZT54743.1"/>
    </source>
</evidence>
<sequence length="149" mass="17350">MDSIQFKVEYSEEQKASVISIYVNDESLIERMKRYEAQFESEIAGLYEGLNIDLVDHIEAHFTGRLQEDDIFNYGGKTLVLGCNCGLPDCWPLLVKITETGDSIIWSHFEQPHRAEDSEGGYWDYSNFPPLHFHKREYIEQLDHISRSD</sequence>
<gene>
    <name evidence="1" type="ORF">DN757_15865</name>
</gene>
<name>A0A2W6QC04_9BACL</name>